<accession>A0A1H0JB11</accession>
<keyword evidence="9" id="KW-1185">Reference proteome</keyword>
<dbReference type="InterPro" id="IPR015797">
    <property type="entry name" value="NUDIX_hydrolase-like_dom_sf"/>
</dbReference>
<dbReference type="PANTHER" id="PTHR12992">
    <property type="entry name" value="NUDIX HYDROLASE"/>
    <property type="match status" value="1"/>
</dbReference>
<evidence type="ECO:0000256" key="3">
    <source>
        <dbReference type="ARBA" id="ARBA00022723"/>
    </source>
</evidence>
<evidence type="ECO:0000259" key="7">
    <source>
        <dbReference type="PROSITE" id="PS51462"/>
    </source>
</evidence>
<dbReference type="Pfam" id="PF00293">
    <property type="entry name" value="NUDIX"/>
    <property type="match status" value="1"/>
</dbReference>
<proteinExistence type="predicted"/>
<dbReference type="PANTHER" id="PTHR12992:SF11">
    <property type="entry name" value="MITOCHONDRIAL COENZYME A DIPHOSPHATASE NUDT8"/>
    <property type="match status" value="1"/>
</dbReference>
<keyword evidence="5" id="KW-0460">Magnesium</keyword>
<dbReference type="EMBL" id="FNJI01000001">
    <property type="protein sequence ID" value="SDO40689.1"/>
    <property type="molecule type" value="Genomic_DNA"/>
</dbReference>
<dbReference type="Gene3D" id="3.90.79.10">
    <property type="entry name" value="Nucleoside Triphosphate Pyrophosphohydrolase"/>
    <property type="match status" value="1"/>
</dbReference>
<dbReference type="STRING" id="91360.SAMN05660330_00211"/>
<evidence type="ECO:0000256" key="2">
    <source>
        <dbReference type="ARBA" id="ARBA00001946"/>
    </source>
</evidence>
<dbReference type="PROSITE" id="PS51462">
    <property type="entry name" value="NUDIX"/>
    <property type="match status" value="1"/>
</dbReference>
<dbReference type="InterPro" id="IPR045121">
    <property type="entry name" value="CoAse"/>
</dbReference>
<evidence type="ECO:0000256" key="4">
    <source>
        <dbReference type="ARBA" id="ARBA00022801"/>
    </source>
</evidence>
<sequence length="143" mass="16379">MRRVTHPDDPWSGHFSFPGGRMDAADDDILQTCFRETREETGIILSRESLQKTLDPEPAGRNYDSPLLVQPYLFSLSAKPEISLEPSEIESACWLDAKSFMNGSLHKNIEMLPGLKFPAFPLQDYYVWGFTYRLLRSILVVRP</sequence>
<keyword evidence="6" id="KW-0464">Manganese</keyword>
<dbReference type="CDD" id="cd03426">
    <property type="entry name" value="NUDIX_CoAse_Nudt7"/>
    <property type="match status" value="1"/>
</dbReference>
<name>A0A1H0JB11_9BACT</name>
<keyword evidence="3" id="KW-0479">Metal-binding</keyword>
<dbReference type="InterPro" id="IPR000086">
    <property type="entry name" value="NUDIX_hydrolase_dom"/>
</dbReference>
<evidence type="ECO:0000256" key="5">
    <source>
        <dbReference type="ARBA" id="ARBA00022842"/>
    </source>
</evidence>
<dbReference type="AlphaFoldDB" id="A0A1H0JB11"/>
<reference evidence="8 9" key="1">
    <citation type="submission" date="2016-10" db="EMBL/GenBank/DDBJ databases">
        <authorList>
            <person name="de Groot N.N."/>
        </authorList>
    </citation>
    <scope>NUCLEOTIDE SEQUENCE [LARGE SCALE GENOMIC DNA]</scope>
    <source>
        <strain evidence="8 9">DSM 12130</strain>
    </source>
</reference>
<dbReference type="SUPFAM" id="SSF55811">
    <property type="entry name" value="Nudix"/>
    <property type="match status" value="1"/>
</dbReference>
<dbReference type="Proteomes" id="UP000199073">
    <property type="component" value="Unassembled WGS sequence"/>
</dbReference>
<evidence type="ECO:0000256" key="1">
    <source>
        <dbReference type="ARBA" id="ARBA00001936"/>
    </source>
</evidence>
<evidence type="ECO:0000313" key="9">
    <source>
        <dbReference type="Proteomes" id="UP000199073"/>
    </source>
</evidence>
<dbReference type="GO" id="GO:0046872">
    <property type="term" value="F:metal ion binding"/>
    <property type="evidence" value="ECO:0007669"/>
    <property type="project" value="UniProtKB-KW"/>
</dbReference>
<evidence type="ECO:0000256" key="6">
    <source>
        <dbReference type="ARBA" id="ARBA00023211"/>
    </source>
</evidence>
<keyword evidence="4" id="KW-0378">Hydrolase</keyword>
<feature type="domain" description="Nudix hydrolase" evidence="7">
    <location>
        <begin position="1"/>
        <end position="117"/>
    </location>
</feature>
<protein>
    <submittedName>
        <fullName evidence="8">NUDIX domain-containing protein</fullName>
    </submittedName>
</protein>
<dbReference type="GO" id="GO:0010945">
    <property type="term" value="F:coenzyme A diphosphatase activity"/>
    <property type="evidence" value="ECO:0007669"/>
    <property type="project" value="InterPro"/>
</dbReference>
<gene>
    <name evidence="8" type="ORF">SAMN05660330_00211</name>
</gene>
<evidence type="ECO:0000313" key="8">
    <source>
        <dbReference type="EMBL" id="SDO40689.1"/>
    </source>
</evidence>
<comment type="cofactor">
    <cofactor evidence="1">
        <name>Mn(2+)</name>
        <dbReference type="ChEBI" id="CHEBI:29035"/>
    </cofactor>
</comment>
<comment type="cofactor">
    <cofactor evidence="2">
        <name>Mg(2+)</name>
        <dbReference type="ChEBI" id="CHEBI:18420"/>
    </cofactor>
</comment>
<organism evidence="8 9">
    <name type="scientific">Desulforhopalus singaporensis</name>
    <dbReference type="NCBI Taxonomy" id="91360"/>
    <lineage>
        <taxon>Bacteria</taxon>
        <taxon>Pseudomonadati</taxon>
        <taxon>Thermodesulfobacteriota</taxon>
        <taxon>Desulfobulbia</taxon>
        <taxon>Desulfobulbales</taxon>
        <taxon>Desulfocapsaceae</taxon>
        <taxon>Desulforhopalus</taxon>
    </lineage>
</organism>